<name>A0AAN7CU46_9PEZI</name>
<evidence type="ECO:0000256" key="5">
    <source>
        <dbReference type="ARBA" id="ARBA00038359"/>
    </source>
</evidence>
<feature type="domain" description="Rhodopsin" evidence="8">
    <location>
        <begin position="48"/>
        <end position="308"/>
    </location>
</feature>
<dbReference type="Pfam" id="PF20684">
    <property type="entry name" value="Fung_rhodopsin"/>
    <property type="match status" value="1"/>
</dbReference>
<dbReference type="EMBL" id="MU857639">
    <property type="protein sequence ID" value="KAK4248355.1"/>
    <property type="molecule type" value="Genomic_DNA"/>
</dbReference>
<evidence type="ECO:0000313" key="9">
    <source>
        <dbReference type="EMBL" id="KAK4248355.1"/>
    </source>
</evidence>
<evidence type="ECO:0000256" key="7">
    <source>
        <dbReference type="SAM" id="Phobius"/>
    </source>
</evidence>
<evidence type="ECO:0000256" key="4">
    <source>
        <dbReference type="ARBA" id="ARBA00023136"/>
    </source>
</evidence>
<organism evidence="9 10">
    <name type="scientific">Corynascus novoguineensis</name>
    <dbReference type="NCBI Taxonomy" id="1126955"/>
    <lineage>
        <taxon>Eukaryota</taxon>
        <taxon>Fungi</taxon>
        <taxon>Dikarya</taxon>
        <taxon>Ascomycota</taxon>
        <taxon>Pezizomycotina</taxon>
        <taxon>Sordariomycetes</taxon>
        <taxon>Sordariomycetidae</taxon>
        <taxon>Sordariales</taxon>
        <taxon>Chaetomiaceae</taxon>
        <taxon>Corynascus</taxon>
    </lineage>
</organism>
<reference evidence="9" key="1">
    <citation type="journal article" date="2023" name="Mol. Phylogenet. Evol.">
        <title>Genome-scale phylogeny and comparative genomics of the fungal order Sordariales.</title>
        <authorList>
            <person name="Hensen N."/>
            <person name="Bonometti L."/>
            <person name="Westerberg I."/>
            <person name="Brannstrom I.O."/>
            <person name="Guillou S."/>
            <person name="Cros-Aarteil S."/>
            <person name="Calhoun S."/>
            <person name="Haridas S."/>
            <person name="Kuo A."/>
            <person name="Mondo S."/>
            <person name="Pangilinan J."/>
            <person name="Riley R."/>
            <person name="LaButti K."/>
            <person name="Andreopoulos B."/>
            <person name="Lipzen A."/>
            <person name="Chen C."/>
            <person name="Yan M."/>
            <person name="Daum C."/>
            <person name="Ng V."/>
            <person name="Clum A."/>
            <person name="Steindorff A."/>
            <person name="Ohm R.A."/>
            <person name="Martin F."/>
            <person name="Silar P."/>
            <person name="Natvig D.O."/>
            <person name="Lalanne C."/>
            <person name="Gautier V."/>
            <person name="Ament-Velasquez S.L."/>
            <person name="Kruys A."/>
            <person name="Hutchinson M.I."/>
            <person name="Powell A.J."/>
            <person name="Barry K."/>
            <person name="Miller A.N."/>
            <person name="Grigoriev I.V."/>
            <person name="Debuchy R."/>
            <person name="Gladieux P."/>
            <person name="Hiltunen Thoren M."/>
            <person name="Johannesson H."/>
        </authorList>
    </citation>
    <scope>NUCLEOTIDE SEQUENCE</scope>
    <source>
        <strain evidence="9">CBS 359.72</strain>
    </source>
</reference>
<feature type="transmembrane region" description="Helical" evidence="7">
    <location>
        <begin position="64"/>
        <end position="83"/>
    </location>
</feature>
<evidence type="ECO:0000256" key="3">
    <source>
        <dbReference type="ARBA" id="ARBA00022989"/>
    </source>
</evidence>
<gene>
    <name evidence="9" type="ORF">C7999DRAFT_31263</name>
</gene>
<evidence type="ECO:0000259" key="8">
    <source>
        <dbReference type="Pfam" id="PF20684"/>
    </source>
</evidence>
<comment type="similarity">
    <text evidence="5">Belongs to the SAT4 family.</text>
</comment>
<feature type="region of interest" description="Disordered" evidence="6">
    <location>
        <begin position="358"/>
        <end position="396"/>
    </location>
</feature>
<feature type="transmembrane region" description="Helical" evidence="7">
    <location>
        <begin position="229"/>
        <end position="252"/>
    </location>
</feature>
<protein>
    <recommendedName>
        <fullName evidence="8">Rhodopsin domain-containing protein</fullName>
    </recommendedName>
</protein>
<keyword evidence="10" id="KW-1185">Reference proteome</keyword>
<accession>A0AAN7CU46</accession>
<sequence length="409" mass="45120">MPGATASNDASLAGLIPPPTEVNDAHKLYGVIAGSIFMCIAASAMVLWRLYLRLAARKFGLDDYATTFALLCYLTWSGLAIYVNFHAGVGKPLWELTLGEIRLWFQGIVACNFLYPVMSTSIRVSLLVFYRRLFVNPASSAAYRWAINILLALQVVYVVVFCVIPVLVCRKTADAADPFTSAMHCNAWIYIKETIALYSVSLAFDLALLAVPVFPIASLRMPAKKRAGVLVLFLLGVTASGAAAWKLGMYVWELNRLYDIDPRWYNYEMSRVVPPQFDSYGVTFWIPSMLEPTLAMMCASLPGLRPALGRISETLSSVFASTFRRSHPHRQHSDKAQVSGGSDQPMYDWATHTIGGSTQMLHPHSATPSRDGKSKVSHSELSSTVGTIDDDDWRYHPESGGSVRYGLAV</sequence>
<dbReference type="PANTHER" id="PTHR33048:SF160">
    <property type="entry name" value="SAT4 FAMILY MEMBRANE PROTEIN"/>
    <property type="match status" value="1"/>
</dbReference>
<feature type="transmembrane region" description="Helical" evidence="7">
    <location>
        <begin position="28"/>
        <end position="52"/>
    </location>
</feature>
<feature type="transmembrane region" description="Helical" evidence="7">
    <location>
        <begin position="195"/>
        <end position="217"/>
    </location>
</feature>
<feature type="transmembrane region" description="Helical" evidence="7">
    <location>
        <begin position="103"/>
        <end position="130"/>
    </location>
</feature>
<evidence type="ECO:0000256" key="6">
    <source>
        <dbReference type="SAM" id="MobiDB-lite"/>
    </source>
</evidence>
<evidence type="ECO:0000313" key="10">
    <source>
        <dbReference type="Proteomes" id="UP001303647"/>
    </source>
</evidence>
<keyword evidence="4 7" id="KW-0472">Membrane</keyword>
<reference evidence="9" key="2">
    <citation type="submission" date="2023-05" db="EMBL/GenBank/DDBJ databases">
        <authorList>
            <consortium name="Lawrence Berkeley National Laboratory"/>
            <person name="Steindorff A."/>
            <person name="Hensen N."/>
            <person name="Bonometti L."/>
            <person name="Westerberg I."/>
            <person name="Brannstrom I.O."/>
            <person name="Guillou S."/>
            <person name="Cros-Aarteil S."/>
            <person name="Calhoun S."/>
            <person name="Haridas S."/>
            <person name="Kuo A."/>
            <person name="Mondo S."/>
            <person name="Pangilinan J."/>
            <person name="Riley R."/>
            <person name="Labutti K."/>
            <person name="Andreopoulos B."/>
            <person name="Lipzen A."/>
            <person name="Chen C."/>
            <person name="Yanf M."/>
            <person name="Daum C."/>
            <person name="Ng V."/>
            <person name="Clum A."/>
            <person name="Ohm R."/>
            <person name="Martin F."/>
            <person name="Silar P."/>
            <person name="Natvig D."/>
            <person name="Lalanne C."/>
            <person name="Gautier V."/>
            <person name="Ament-Velasquez S.L."/>
            <person name="Kruys A."/>
            <person name="Hutchinson M.I."/>
            <person name="Powell A.J."/>
            <person name="Barry K."/>
            <person name="Miller A.N."/>
            <person name="Grigoriev I.V."/>
            <person name="Debuchy R."/>
            <person name="Gladieux P."/>
            <person name="Thoren M.H."/>
            <person name="Johannesson H."/>
        </authorList>
    </citation>
    <scope>NUCLEOTIDE SEQUENCE</scope>
    <source>
        <strain evidence="9">CBS 359.72</strain>
    </source>
</reference>
<evidence type="ECO:0000256" key="1">
    <source>
        <dbReference type="ARBA" id="ARBA00004141"/>
    </source>
</evidence>
<evidence type="ECO:0000256" key="2">
    <source>
        <dbReference type="ARBA" id="ARBA00022692"/>
    </source>
</evidence>
<proteinExistence type="inferred from homology"/>
<comment type="caution">
    <text evidence="9">The sequence shown here is derived from an EMBL/GenBank/DDBJ whole genome shotgun (WGS) entry which is preliminary data.</text>
</comment>
<comment type="subcellular location">
    <subcellularLocation>
        <location evidence="1">Membrane</location>
        <topology evidence="1">Multi-pass membrane protein</topology>
    </subcellularLocation>
</comment>
<keyword evidence="2 7" id="KW-0812">Transmembrane</keyword>
<dbReference type="InterPro" id="IPR049326">
    <property type="entry name" value="Rhodopsin_dom_fungi"/>
</dbReference>
<keyword evidence="3 7" id="KW-1133">Transmembrane helix</keyword>
<feature type="transmembrane region" description="Helical" evidence="7">
    <location>
        <begin position="142"/>
        <end position="168"/>
    </location>
</feature>
<dbReference type="GO" id="GO:0016020">
    <property type="term" value="C:membrane"/>
    <property type="evidence" value="ECO:0007669"/>
    <property type="project" value="UniProtKB-SubCell"/>
</dbReference>
<dbReference type="Proteomes" id="UP001303647">
    <property type="component" value="Unassembled WGS sequence"/>
</dbReference>
<dbReference type="PANTHER" id="PTHR33048">
    <property type="entry name" value="PTH11-LIKE INTEGRAL MEMBRANE PROTEIN (AFU_ORTHOLOGUE AFUA_5G11245)"/>
    <property type="match status" value="1"/>
</dbReference>
<dbReference type="AlphaFoldDB" id="A0AAN7CU46"/>
<dbReference type="InterPro" id="IPR052337">
    <property type="entry name" value="SAT4-like"/>
</dbReference>